<dbReference type="EMBL" id="JAAIJQ010000018">
    <property type="protein sequence ID" value="NEV61888.1"/>
    <property type="molecule type" value="Genomic_DNA"/>
</dbReference>
<sequence length="108" mass="11186">MTADSACASSCSLENAQCEQRQALREQECQASRSGFESGSEGCLTRIGSYCVEPVECLGQDLGICQTLLAECLSECSSEPATAPAAGNGEALKTEPQTDGSEAAEEAK</sequence>
<comment type="caution">
    <text evidence="2">The sequence shown here is derived from an EMBL/GenBank/DDBJ whole genome shotgun (WGS) entry which is preliminary data.</text>
</comment>
<protein>
    <submittedName>
        <fullName evidence="2">Uncharacterized protein</fullName>
    </submittedName>
</protein>
<keyword evidence="3" id="KW-1185">Reference proteome</keyword>
<organism evidence="2 3">
    <name type="scientific">Thiorhodococcus minor</name>
    <dbReference type="NCBI Taxonomy" id="57489"/>
    <lineage>
        <taxon>Bacteria</taxon>
        <taxon>Pseudomonadati</taxon>
        <taxon>Pseudomonadota</taxon>
        <taxon>Gammaproteobacteria</taxon>
        <taxon>Chromatiales</taxon>
        <taxon>Chromatiaceae</taxon>
        <taxon>Thiorhodococcus</taxon>
    </lineage>
</organism>
<accession>A0A6M0JWK5</accession>
<dbReference type="Proteomes" id="UP000483379">
    <property type="component" value="Unassembled WGS sequence"/>
</dbReference>
<name>A0A6M0JWK5_9GAMM</name>
<reference evidence="2 3" key="1">
    <citation type="submission" date="2020-02" db="EMBL/GenBank/DDBJ databases">
        <title>Genome sequences of Thiorhodococcus mannitoliphagus and Thiorhodococcus minor, purple sulfur photosynthetic bacteria in the gammaproteobacterial family, Chromatiaceae.</title>
        <authorList>
            <person name="Aviles F.A."/>
            <person name="Meyer T.E."/>
            <person name="Kyndt J.A."/>
        </authorList>
    </citation>
    <scope>NUCLEOTIDE SEQUENCE [LARGE SCALE GENOMIC DNA]</scope>
    <source>
        <strain evidence="2 3">DSM 11518</strain>
    </source>
</reference>
<proteinExistence type="predicted"/>
<evidence type="ECO:0000313" key="3">
    <source>
        <dbReference type="Proteomes" id="UP000483379"/>
    </source>
</evidence>
<feature type="region of interest" description="Disordered" evidence="1">
    <location>
        <begin position="79"/>
        <end position="108"/>
    </location>
</feature>
<dbReference type="AlphaFoldDB" id="A0A6M0JWK5"/>
<gene>
    <name evidence="2" type="ORF">G3446_08285</name>
</gene>
<evidence type="ECO:0000313" key="2">
    <source>
        <dbReference type="EMBL" id="NEV61888.1"/>
    </source>
</evidence>
<evidence type="ECO:0000256" key="1">
    <source>
        <dbReference type="SAM" id="MobiDB-lite"/>
    </source>
</evidence>
<dbReference type="RefSeq" id="WP_164452361.1">
    <property type="nucleotide sequence ID" value="NZ_JAAIJQ010000018.1"/>
</dbReference>